<keyword evidence="3" id="KW-1185">Reference proteome</keyword>
<organism evidence="2 3">
    <name type="scientific">Rhizobium subbaraonis</name>
    <dbReference type="NCBI Taxonomy" id="908946"/>
    <lineage>
        <taxon>Bacteria</taxon>
        <taxon>Pseudomonadati</taxon>
        <taxon>Pseudomonadota</taxon>
        <taxon>Alphaproteobacteria</taxon>
        <taxon>Hyphomicrobiales</taxon>
        <taxon>Rhizobiaceae</taxon>
        <taxon>Rhizobium/Agrobacterium group</taxon>
        <taxon>Rhizobium</taxon>
    </lineage>
</organism>
<dbReference type="Proteomes" id="UP000219167">
    <property type="component" value="Unassembled WGS sequence"/>
</dbReference>
<name>A0A285U0A3_9HYPH</name>
<evidence type="ECO:0000313" key="2">
    <source>
        <dbReference type="EMBL" id="SOC35262.1"/>
    </source>
</evidence>
<proteinExistence type="predicted"/>
<evidence type="ECO:0000313" key="3">
    <source>
        <dbReference type="Proteomes" id="UP000219167"/>
    </source>
</evidence>
<sequence>MNRNALYMIIGALVVVVAGFSYYAYQEEKKPDGVEIQIGKDGLSVEEN</sequence>
<dbReference type="EMBL" id="OBQD01000001">
    <property type="protein sequence ID" value="SOC35262.1"/>
    <property type="molecule type" value="Genomic_DNA"/>
</dbReference>
<reference evidence="2 3" key="1">
    <citation type="submission" date="2017-08" db="EMBL/GenBank/DDBJ databases">
        <authorList>
            <person name="de Groot N.N."/>
        </authorList>
    </citation>
    <scope>NUCLEOTIDE SEQUENCE [LARGE SCALE GENOMIC DNA]</scope>
    <source>
        <strain evidence="2 3">JC85</strain>
    </source>
</reference>
<dbReference type="AlphaFoldDB" id="A0A285U0A3"/>
<evidence type="ECO:0000256" key="1">
    <source>
        <dbReference type="SAM" id="Phobius"/>
    </source>
</evidence>
<dbReference type="RefSeq" id="WP_097135674.1">
    <property type="nucleotide sequence ID" value="NZ_OBQD01000001.1"/>
</dbReference>
<keyword evidence="1" id="KW-1133">Transmembrane helix</keyword>
<keyword evidence="1" id="KW-0472">Membrane</keyword>
<protein>
    <submittedName>
        <fullName evidence="2">Uncharacterized protein</fullName>
    </submittedName>
</protein>
<accession>A0A285U0A3</accession>
<feature type="transmembrane region" description="Helical" evidence="1">
    <location>
        <begin position="6"/>
        <end position="25"/>
    </location>
</feature>
<gene>
    <name evidence="2" type="ORF">SAMN05892877_101265</name>
</gene>
<keyword evidence="1" id="KW-0812">Transmembrane</keyword>